<organism evidence="7 8">
    <name type="scientific">Croceitalea marina</name>
    <dbReference type="NCBI Taxonomy" id="1775166"/>
    <lineage>
        <taxon>Bacteria</taxon>
        <taxon>Pseudomonadati</taxon>
        <taxon>Bacteroidota</taxon>
        <taxon>Flavobacteriia</taxon>
        <taxon>Flavobacteriales</taxon>
        <taxon>Flavobacteriaceae</taxon>
        <taxon>Croceitalea</taxon>
    </lineage>
</organism>
<evidence type="ECO:0000256" key="4">
    <source>
        <dbReference type="ARBA" id="ARBA00022729"/>
    </source>
</evidence>
<dbReference type="EMBL" id="JBHULB010000008">
    <property type="protein sequence ID" value="MFD2586954.1"/>
    <property type="molecule type" value="Genomic_DNA"/>
</dbReference>
<keyword evidence="8" id="KW-1185">Reference proteome</keyword>
<name>A0ABW5MWU6_9FLAO</name>
<accession>A0ABW5MWU6</accession>
<dbReference type="Pfam" id="PF01030">
    <property type="entry name" value="Recep_L_domain"/>
    <property type="match status" value="1"/>
</dbReference>
<comment type="subcellular location">
    <subcellularLocation>
        <location evidence="1">Secreted</location>
        <location evidence="1">Cell wall</location>
    </subcellularLocation>
</comment>
<evidence type="ECO:0000313" key="7">
    <source>
        <dbReference type="EMBL" id="MFD2586954.1"/>
    </source>
</evidence>
<proteinExistence type="predicted"/>
<dbReference type="SUPFAM" id="SSF52058">
    <property type="entry name" value="L domain-like"/>
    <property type="match status" value="3"/>
</dbReference>
<comment type="caution">
    <text evidence="7">The sequence shown here is derived from an EMBL/GenBank/DDBJ whole genome shotgun (WGS) entry which is preliminary data.</text>
</comment>
<dbReference type="InterPro" id="IPR051648">
    <property type="entry name" value="CWI-Assembly_Regulator"/>
</dbReference>
<dbReference type="Proteomes" id="UP001597526">
    <property type="component" value="Unassembled WGS sequence"/>
</dbReference>
<dbReference type="InterPro" id="IPR036941">
    <property type="entry name" value="Rcpt_L-dom_sf"/>
</dbReference>
<keyword evidence="4" id="KW-0732">Signal</keyword>
<dbReference type="Gene3D" id="2.60.40.10">
    <property type="entry name" value="Immunoglobulins"/>
    <property type="match status" value="1"/>
</dbReference>
<evidence type="ECO:0000256" key="1">
    <source>
        <dbReference type="ARBA" id="ARBA00004191"/>
    </source>
</evidence>
<evidence type="ECO:0000313" key="8">
    <source>
        <dbReference type="Proteomes" id="UP001597526"/>
    </source>
</evidence>
<keyword evidence="5" id="KW-0325">Glycoprotein</keyword>
<evidence type="ECO:0000259" key="6">
    <source>
        <dbReference type="Pfam" id="PF01030"/>
    </source>
</evidence>
<dbReference type="PROSITE" id="PS51257">
    <property type="entry name" value="PROKAR_LIPOPROTEIN"/>
    <property type="match status" value="1"/>
</dbReference>
<protein>
    <recommendedName>
        <fullName evidence="6">Receptor L-domain domain-containing protein</fullName>
    </recommendedName>
</protein>
<evidence type="ECO:0000256" key="2">
    <source>
        <dbReference type="ARBA" id="ARBA00022512"/>
    </source>
</evidence>
<feature type="domain" description="Receptor L-domain" evidence="6">
    <location>
        <begin position="285"/>
        <end position="367"/>
    </location>
</feature>
<dbReference type="PANTHER" id="PTHR31018">
    <property type="entry name" value="SPORULATION-SPECIFIC PROTEIN-RELATED"/>
    <property type="match status" value="1"/>
</dbReference>
<gene>
    <name evidence="7" type="ORF">ACFSQJ_08430</name>
</gene>
<dbReference type="Gene3D" id="3.80.20.20">
    <property type="entry name" value="Receptor L-domain"/>
    <property type="match status" value="3"/>
</dbReference>
<keyword evidence="2" id="KW-0134">Cell wall</keyword>
<reference evidence="8" key="1">
    <citation type="journal article" date="2019" name="Int. J. Syst. Evol. Microbiol.">
        <title>The Global Catalogue of Microorganisms (GCM) 10K type strain sequencing project: providing services to taxonomists for standard genome sequencing and annotation.</title>
        <authorList>
            <consortium name="The Broad Institute Genomics Platform"/>
            <consortium name="The Broad Institute Genome Sequencing Center for Infectious Disease"/>
            <person name="Wu L."/>
            <person name="Ma J."/>
        </authorList>
    </citation>
    <scope>NUCLEOTIDE SEQUENCE [LARGE SCALE GENOMIC DNA]</scope>
    <source>
        <strain evidence="8">KCTC 52368</strain>
    </source>
</reference>
<dbReference type="InterPro" id="IPR013783">
    <property type="entry name" value="Ig-like_fold"/>
</dbReference>
<dbReference type="InterPro" id="IPR000494">
    <property type="entry name" value="Rcpt_L-dom"/>
</dbReference>
<keyword evidence="3" id="KW-0964">Secreted</keyword>
<dbReference type="RefSeq" id="WP_377766508.1">
    <property type="nucleotide sequence ID" value="NZ_JBHULB010000008.1"/>
</dbReference>
<evidence type="ECO:0000256" key="5">
    <source>
        <dbReference type="ARBA" id="ARBA00023180"/>
    </source>
</evidence>
<dbReference type="PANTHER" id="PTHR31018:SF3">
    <property type="entry name" value="RECEPTOR PROTEIN-TYROSINE KINASE"/>
    <property type="match status" value="1"/>
</dbReference>
<sequence>MKKSNIAIMIGIFACLSCSKEEAITIAPEPEIIVEENDERANNAAPLKVEIVSPINDEVVQQFLEVMLSWEGNDPDENDTLKYTLLFGQDPTALEVLATEIEVENFILERLITGETYYWQIQSTDSKGATSLSDLSGFKVYEKVFEGDYVISDQATATIFSTEGYTRVTGSLQLNGENIDITGLANLNHIEKGLLIVNTNLFDLTGLHHLINASSLTIINNPVLKQVEALQGVRDFNIGISIANNTVLSSLEGIKASNSLERNLEIINNPAISDLSVFANVAAVGGQLFIAENNSLTNLAGLENVREVGDFVTIDQNENLSSLNGLNNLETILGDLSILENKNLKDLSALSQLKRTRNLIIFNNDSLDELSDFSLLESVEIELIIEGNKDLETIKGFDNLKNVQFVQIATNPNLLEITGFNEINILKNGLRIYQNPALTIFNAFDTLEEGSIGVTNLDKLRTISFPKLRTSDGILLQNNNSLENFEANNLTYANQIVITVQPSLTSFGLAVLENVGNGSINISENEKLSNFCSLIGYAKIALEEGEEGQDILIRDNAYNPTIRMIAAGDCKR</sequence>
<evidence type="ECO:0000256" key="3">
    <source>
        <dbReference type="ARBA" id="ARBA00022525"/>
    </source>
</evidence>